<dbReference type="EMBL" id="JAULJE010000028">
    <property type="protein sequence ID" value="KAK1327478.1"/>
    <property type="molecule type" value="Genomic_DNA"/>
</dbReference>
<dbReference type="InterPro" id="IPR043136">
    <property type="entry name" value="B30.2/SPRY_sf"/>
</dbReference>
<dbReference type="SUPFAM" id="SSF49899">
    <property type="entry name" value="Concanavalin A-like lectins/glucanases"/>
    <property type="match status" value="1"/>
</dbReference>
<dbReference type="InterPro" id="IPR013320">
    <property type="entry name" value="ConA-like_dom_sf"/>
</dbReference>
<dbReference type="AlphaFoldDB" id="A0AA40LDG0"/>
<protein>
    <submittedName>
        <fullName evidence="1">Uncharacterized protein</fullName>
    </submittedName>
</protein>
<organism evidence="1 2">
    <name type="scientific">Cnephaeus nilssonii</name>
    <name type="common">Northern bat</name>
    <name type="synonym">Eptesicus nilssonii</name>
    <dbReference type="NCBI Taxonomy" id="3371016"/>
    <lineage>
        <taxon>Eukaryota</taxon>
        <taxon>Metazoa</taxon>
        <taxon>Chordata</taxon>
        <taxon>Craniata</taxon>
        <taxon>Vertebrata</taxon>
        <taxon>Euteleostomi</taxon>
        <taxon>Mammalia</taxon>
        <taxon>Eutheria</taxon>
        <taxon>Laurasiatheria</taxon>
        <taxon>Chiroptera</taxon>
        <taxon>Yangochiroptera</taxon>
        <taxon>Vespertilionidae</taxon>
        <taxon>Cnephaeus</taxon>
    </lineage>
</organism>
<sequence>MADWQPLLFARPDWRQEKFQACEVCHSGSRLCGFQPCCLYEKRSVTLKDTCGPGGIQQGLLEVEVQRSSVVGVCREDVKRTGWFRESPEKGFWAVGWFETDIVPAL</sequence>
<accession>A0AA40LDG0</accession>
<keyword evidence="2" id="KW-1185">Reference proteome</keyword>
<name>A0AA40LDG0_CNENI</name>
<dbReference type="Proteomes" id="UP001177744">
    <property type="component" value="Unassembled WGS sequence"/>
</dbReference>
<proteinExistence type="predicted"/>
<evidence type="ECO:0000313" key="2">
    <source>
        <dbReference type="Proteomes" id="UP001177744"/>
    </source>
</evidence>
<dbReference type="Gene3D" id="2.60.120.920">
    <property type="match status" value="1"/>
</dbReference>
<comment type="caution">
    <text evidence="1">The sequence shown here is derived from an EMBL/GenBank/DDBJ whole genome shotgun (WGS) entry which is preliminary data.</text>
</comment>
<evidence type="ECO:0000313" key="1">
    <source>
        <dbReference type="EMBL" id="KAK1327478.1"/>
    </source>
</evidence>
<reference evidence="1" key="1">
    <citation type="submission" date="2023-06" db="EMBL/GenBank/DDBJ databases">
        <title>Reference genome for the Northern bat (Eptesicus nilssonii), a most northern bat species.</title>
        <authorList>
            <person name="Laine V.N."/>
            <person name="Pulliainen A.T."/>
            <person name="Lilley T.M."/>
        </authorList>
    </citation>
    <scope>NUCLEOTIDE SEQUENCE</scope>
    <source>
        <strain evidence="1">BLF_Eptnil</strain>
        <tissue evidence="1">Kidney</tissue>
    </source>
</reference>
<gene>
    <name evidence="1" type="ORF">QTO34_012980</name>
</gene>